<dbReference type="Gene3D" id="3.10.180.10">
    <property type="entry name" value="2,3-Dihydroxybiphenyl 1,2-Dioxygenase, domain 1"/>
    <property type="match status" value="1"/>
</dbReference>
<dbReference type="InterPro" id="IPR037523">
    <property type="entry name" value="VOC_core"/>
</dbReference>
<gene>
    <name evidence="1" type="ORF">FNA67_17030</name>
</gene>
<dbReference type="Pfam" id="PF00903">
    <property type="entry name" value="Glyoxalase"/>
    <property type="match status" value="1"/>
</dbReference>
<dbReference type="InterPro" id="IPR029068">
    <property type="entry name" value="Glyas_Bleomycin-R_OHBP_Dase"/>
</dbReference>
<dbReference type="KEGG" id="yti:FNA67_17030"/>
<dbReference type="OrthoDB" id="8076422at2"/>
<dbReference type="InterPro" id="IPR004360">
    <property type="entry name" value="Glyas_Fos-R_dOase_dom"/>
</dbReference>
<sequence length="136" mass="14976">MTITHRIRFNILAKDVEESVRFYQRIAGMIEVETHTWLRVLTLPGDTHFELGLIDEVSEFVPRAARGIAEGAYLTLLVDNVSAAVQAAFDEGVEIVEEPRGDAYLAHAVIRDPNGVVIELATPAAVNQRPPVETIA</sequence>
<dbReference type="EMBL" id="CP041690">
    <property type="protein sequence ID" value="QEE21781.1"/>
    <property type="molecule type" value="Genomic_DNA"/>
</dbReference>
<name>A0A5B9DQU0_9HYPH</name>
<organism evidence="1 2">
    <name type="scientific">Paradevosia tibetensis</name>
    <dbReference type="NCBI Taxonomy" id="1447062"/>
    <lineage>
        <taxon>Bacteria</taxon>
        <taxon>Pseudomonadati</taxon>
        <taxon>Pseudomonadota</taxon>
        <taxon>Alphaproteobacteria</taxon>
        <taxon>Hyphomicrobiales</taxon>
        <taxon>Devosiaceae</taxon>
        <taxon>Paradevosia</taxon>
    </lineage>
</organism>
<dbReference type="Proteomes" id="UP000321062">
    <property type="component" value="Chromosome"/>
</dbReference>
<accession>A0A5B9DQU0</accession>
<evidence type="ECO:0000313" key="2">
    <source>
        <dbReference type="Proteomes" id="UP000321062"/>
    </source>
</evidence>
<evidence type="ECO:0000313" key="1">
    <source>
        <dbReference type="EMBL" id="QEE21781.1"/>
    </source>
</evidence>
<keyword evidence="2" id="KW-1185">Reference proteome</keyword>
<dbReference type="SUPFAM" id="SSF54593">
    <property type="entry name" value="Glyoxalase/Bleomycin resistance protein/Dihydroxybiphenyl dioxygenase"/>
    <property type="match status" value="1"/>
</dbReference>
<protein>
    <submittedName>
        <fullName evidence="1">Uncharacterized protein</fullName>
    </submittedName>
</protein>
<dbReference type="AlphaFoldDB" id="A0A5B9DQU0"/>
<dbReference type="RefSeq" id="WP_147657150.1">
    <property type="nucleotide sequence ID" value="NZ_BMFM01000002.1"/>
</dbReference>
<reference evidence="1 2" key="1">
    <citation type="journal article" date="2015" name="Int. J. Syst. Evol. Microbiol.">
        <title>Youhaiella tibetensis gen. nov., sp. nov., isolated from subsurface sediment.</title>
        <authorList>
            <person name="Wang Y.X."/>
            <person name="Huang F.Q."/>
            <person name="Nogi Y."/>
            <person name="Pang S.J."/>
            <person name="Wang P.K."/>
            <person name="Lv J."/>
        </authorList>
    </citation>
    <scope>NUCLEOTIDE SEQUENCE [LARGE SCALE GENOMIC DNA]</scope>
    <source>
        <strain evidence="2">fig4</strain>
    </source>
</reference>
<dbReference type="PROSITE" id="PS51819">
    <property type="entry name" value="VOC"/>
    <property type="match status" value="1"/>
</dbReference>
<proteinExistence type="predicted"/>